<keyword evidence="3" id="KW-0472">Membrane</keyword>
<dbReference type="InterPro" id="IPR001565">
    <property type="entry name" value="Synaptotagmin"/>
</dbReference>
<dbReference type="PANTHER" id="PTHR10024">
    <property type="entry name" value="SYNAPTOTAGMIN"/>
    <property type="match status" value="1"/>
</dbReference>
<dbReference type="EMBL" id="JBJJXI010000015">
    <property type="protein sequence ID" value="KAL3407164.1"/>
    <property type="molecule type" value="Genomic_DNA"/>
</dbReference>
<feature type="domain" description="C2" evidence="4">
    <location>
        <begin position="256"/>
        <end position="389"/>
    </location>
</feature>
<feature type="compositionally biased region" description="Polar residues" evidence="2">
    <location>
        <begin position="185"/>
        <end position="196"/>
    </location>
</feature>
<dbReference type="Proteomes" id="UP001627154">
    <property type="component" value="Unassembled WGS sequence"/>
</dbReference>
<dbReference type="InterPro" id="IPR035892">
    <property type="entry name" value="C2_domain_sf"/>
</dbReference>
<dbReference type="PRINTS" id="PR00360">
    <property type="entry name" value="C2DOMAIN"/>
</dbReference>
<evidence type="ECO:0000313" key="6">
    <source>
        <dbReference type="Proteomes" id="UP001627154"/>
    </source>
</evidence>
<feature type="compositionally biased region" description="Basic residues" evidence="2">
    <location>
        <begin position="171"/>
        <end position="184"/>
    </location>
</feature>
<dbReference type="CDD" id="cd08404">
    <property type="entry name" value="C2B_Synaptotagmin-4"/>
    <property type="match status" value="1"/>
</dbReference>
<reference evidence="5 6" key="1">
    <citation type="journal article" date="2024" name="bioRxiv">
        <title>A reference genome for Trichogramma kaykai: A tiny desert-dwelling parasitoid wasp with competing sex-ratio distorters.</title>
        <authorList>
            <person name="Culotta J."/>
            <person name="Lindsey A.R."/>
        </authorList>
    </citation>
    <scope>NUCLEOTIDE SEQUENCE [LARGE SCALE GENOMIC DNA]</scope>
    <source>
        <strain evidence="5 6">KSX58</strain>
    </source>
</reference>
<feature type="domain" description="C2" evidence="4">
    <location>
        <begin position="404"/>
        <end position="540"/>
    </location>
</feature>
<proteinExistence type="predicted"/>
<evidence type="ECO:0000313" key="5">
    <source>
        <dbReference type="EMBL" id="KAL3407164.1"/>
    </source>
</evidence>
<dbReference type="SMART" id="SM00239">
    <property type="entry name" value="C2"/>
    <property type="match status" value="2"/>
</dbReference>
<dbReference type="Pfam" id="PF00168">
    <property type="entry name" value="C2"/>
    <property type="match status" value="2"/>
</dbReference>
<feature type="region of interest" description="Disordered" evidence="2">
    <location>
        <begin position="110"/>
        <end position="196"/>
    </location>
</feature>
<sequence length="544" mass="60297">MNLAQRVRVARKQHPLRSWQPPPWWPASSRMARSFNRSKQQFRYTRFNQVNGGFKTNDVYIDARDICLFLSLSPTTLVAVCLSAAFLACAAAMTWWLCRRRRTEHVKLAGDKSLPPFRPPHRKPTAVKSPGSQGHYLKKSPSPTGPAKSPPGSAQTPSPTGPGPLNGILGQHHHHQHHHHHHARSSQGAISPLQTPTGELAGAAATMTSLVIENERDKAELENSEKAERSMDQVDGCNLSYAISANGSNGNGFGQRLGQLVFKLRYLVEQNALVVTVVACKDLPARGGGSGGGGNHGGGASSDPYVKLQLLPDKQHRTKTRVLRNTRDPVYDEDFTFFGISLAQLQKISLHFVVMSFDRYSRDDVIGEVVCALSQVPDLEIAQNQQLTLCREICPRSLKIQSQGRGELLVSLCWQPAASKLTVVVLKARNLPKMDVTGLADPYVKIYLLYNNQRIAKRKTHVKKRTLNPIFNESIVFEIPNGAEGLGKISLEFALLDWDRVTKNEVIGRLEIGGPKCQGSALNHWNEVCNSPKRQIADWHKLRE</sequence>
<dbReference type="FunFam" id="2.60.40.150:FF:000039">
    <property type="entry name" value="Synaptotagmin 11"/>
    <property type="match status" value="1"/>
</dbReference>
<organism evidence="5 6">
    <name type="scientific">Trichogramma kaykai</name>
    <dbReference type="NCBI Taxonomy" id="54128"/>
    <lineage>
        <taxon>Eukaryota</taxon>
        <taxon>Metazoa</taxon>
        <taxon>Ecdysozoa</taxon>
        <taxon>Arthropoda</taxon>
        <taxon>Hexapoda</taxon>
        <taxon>Insecta</taxon>
        <taxon>Pterygota</taxon>
        <taxon>Neoptera</taxon>
        <taxon>Endopterygota</taxon>
        <taxon>Hymenoptera</taxon>
        <taxon>Apocrita</taxon>
        <taxon>Proctotrupomorpha</taxon>
        <taxon>Chalcidoidea</taxon>
        <taxon>Trichogrammatidae</taxon>
        <taxon>Trichogramma</taxon>
    </lineage>
</organism>
<evidence type="ECO:0000256" key="2">
    <source>
        <dbReference type="SAM" id="MobiDB-lite"/>
    </source>
</evidence>
<dbReference type="PROSITE" id="PS50004">
    <property type="entry name" value="C2"/>
    <property type="match status" value="2"/>
</dbReference>
<dbReference type="InterPro" id="IPR000008">
    <property type="entry name" value="C2_dom"/>
</dbReference>
<gene>
    <name evidence="5" type="ORF">TKK_000709</name>
</gene>
<keyword evidence="3" id="KW-0812">Transmembrane</keyword>
<comment type="caution">
    <text evidence="5">The sequence shown here is derived from an EMBL/GenBank/DDBJ whole genome shotgun (WGS) entry which is preliminary data.</text>
</comment>
<dbReference type="PRINTS" id="PR00399">
    <property type="entry name" value="SYNAPTOTAGMN"/>
</dbReference>
<dbReference type="SUPFAM" id="SSF49562">
    <property type="entry name" value="C2 domain (Calcium/lipid-binding domain, CaLB)"/>
    <property type="match status" value="2"/>
</dbReference>
<dbReference type="AlphaFoldDB" id="A0ABD2XQQ2"/>
<accession>A0ABD2XQQ2</accession>
<feature type="transmembrane region" description="Helical" evidence="3">
    <location>
        <begin position="77"/>
        <end position="98"/>
    </location>
</feature>
<keyword evidence="1" id="KW-0677">Repeat</keyword>
<dbReference type="Gene3D" id="2.60.40.150">
    <property type="entry name" value="C2 domain"/>
    <property type="match status" value="2"/>
</dbReference>
<evidence type="ECO:0000256" key="3">
    <source>
        <dbReference type="SAM" id="Phobius"/>
    </source>
</evidence>
<protein>
    <recommendedName>
        <fullName evidence="4">C2 domain-containing protein</fullName>
    </recommendedName>
</protein>
<dbReference type="FunFam" id="2.60.40.150:FF:000181">
    <property type="entry name" value="Synaptotagmin 4"/>
    <property type="match status" value="1"/>
</dbReference>
<keyword evidence="6" id="KW-1185">Reference proteome</keyword>
<evidence type="ECO:0000256" key="1">
    <source>
        <dbReference type="ARBA" id="ARBA00022737"/>
    </source>
</evidence>
<keyword evidence="3" id="KW-1133">Transmembrane helix</keyword>
<name>A0ABD2XQQ2_9HYME</name>
<dbReference type="CDD" id="cd08388">
    <property type="entry name" value="C2A_Synaptotagmin-4-11"/>
    <property type="match status" value="1"/>
</dbReference>
<evidence type="ECO:0000259" key="4">
    <source>
        <dbReference type="PROSITE" id="PS50004"/>
    </source>
</evidence>
<dbReference type="PANTHER" id="PTHR10024:SF369">
    <property type="entry name" value="FI18813P1"/>
    <property type="match status" value="1"/>
</dbReference>